<accession>A0ABV4NB41</accession>
<protein>
    <submittedName>
        <fullName evidence="2">Cupin domain-containing protein</fullName>
    </submittedName>
</protein>
<dbReference type="Pfam" id="PF07883">
    <property type="entry name" value="Cupin_2"/>
    <property type="match status" value="1"/>
</dbReference>
<comment type="caution">
    <text evidence="2">The sequence shown here is derived from an EMBL/GenBank/DDBJ whole genome shotgun (WGS) entry which is preliminary data.</text>
</comment>
<dbReference type="InterPro" id="IPR011051">
    <property type="entry name" value="RmlC_Cupin_sf"/>
</dbReference>
<dbReference type="Proteomes" id="UP001570417">
    <property type="component" value="Unassembled WGS sequence"/>
</dbReference>
<organism evidence="2 3">
    <name type="scientific">Vibrio gallaecicus</name>
    <dbReference type="NCBI Taxonomy" id="552386"/>
    <lineage>
        <taxon>Bacteria</taxon>
        <taxon>Pseudomonadati</taxon>
        <taxon>Pseudomonadota</taxon>
        <taxon>Gammaproteobacteria</taxon>
        <taxon>Vibrionales</taxon>
        <taxon>Vibrionaceae</taxon>
        <taxon>Vibrio</taxon>
    </lineage>
</organism>
<dbReference type="InterPro" id="IPR014710">
    <property type="entry name" value="RmlC-like_jellyroll"/>
</dbReference>
<dbReference type="Gene3D" id="2.60.120.10">
    <property type="entry name" value="Jelly Rolls"/>
    <property type="match status" value="1"/>
</dbReference>
<evidence type="ECO:0000259" key="1">
    <source>
        <dbReference type="Pfam" id="PF07883"/>
    </source>
</evidence>
<proteinExistence type="predicted"/>
<evidence type="ECO:0000313" key="3">
    <source>
        <dbReference type="Proteomes" id="UP001570417"/>
    </source>
</evidence>
<dbReference type="EMBL" id="JBFRUW010000025">
    <property type="protein sequence ID" value="MFA0568492.1"/>
    <property type="molecule type" value="Genomic_DNA"/>
</dbReference>
<name>A0ABV4NB41_9VIBR</name>
<reference evidence="2 3" key="1">
    <citation type="journal article" date="2024" name="ISME J.">
        <title>Tailless and filamentous prophages are predominant in marine Vibrio.</title>
        <authorList>
            <person name="Steensen K."/>
            <person name="Seneca J."/>
            <person name="Bartlau N."/>
            <person name="Yu X.A."/>
            <person name="Hussain F.A."/>
            <person name="Polz M.F."/>
        </authorList>
    </citation>
    <scope>NUCLEOTIDE SEQUENCE [LARGE SCALE GENOMIC DNA]</scope>
    <source>
        <strain evidence="2 3">10N.222.51.A1</strain>
    </source>
</reference>
<keyword evidence="3" id="KW-1185">Reference proteome</keyword>
<dbReference type="SUPFAM" id="SSF51182">
    <property type="entry name" value="RmlC-like cupins"/>
    <property type="match status" value="1"/>
</dbReference>
<feature type="domain" description="Cupin type-2" evidence="1">
    <location>
        <begin position="19"/>
        <end position="66"/>
    </location>
</feature>
<gene>
    <name evidence="2" type="ORF">AB4566_09400</name>
</gene>
<dbReference type="RefSeq" id="WP_372265951.1">
    <property type="nucleotide sequence ID" value="NZ_JBFRUW010000025.1"/>
</dbReference>
<evidence type="ECO:0000313" key="2">
    <source>
        <dbReference type="EMBL" id="MFA0568492.1"/>
    </source>
</evidence>
<dbReference type="InterPro" id="IPR013096">
    <property type="entry name" value="Cupin_2"/>
</dbReference>
<sequence>MLFSLNEQPKIEILTFENDGNEHQHKEHESFVVMEGEGTIYSGDNVISVGPGDVITIPPRTKHWMEPKNGQELKGFLWYHE</sequence>